<proteinExistence type="predicted"/>
<evidence type="ECO:0000256" key="1">
    <source>
        <dbReference type="ARBA" id="ARBA00004477"/>
    </source>
</evidence>
<dbReference type="GeneID" id="19307978"/>
<evidence type="ECO:0000256" key="4">
    <source>
        <dbReference type="ARBA" id="ARBA00022989"/>
    </source>
</evidence>
<dbReference type="GO" id="GO:0005789">
    <property type="term" value="C:endoplasmic reticulum membrane"/>
    <property type="evidence" value="ECO:0007669"/>
    <property type="project" value="UniProtKB-SubCell"/>
</dbReference>
<dbReference type="HOGENOM" id="CLU_083084_0_0_1"/>
<dbReference type="EMBL" id="KB469296">
    <property type="protein sequence ID" value="EPQ61151.1"/>
    <property type="molecule type" value="Genomic_DNA"/>
</dbReference>
<dbReference type="Pfam" id="PF11712">
    <property type="entry name" value="Vma12"/>
    <property type="match status" value="1"/>
</dbReference>
<keyword evidence="2 7" id="KW-0812">Transmembrane</keyword>
<evidence type="ECO:0008006" key="10">
    <source>
        <dbReference type="Google" id="ProtNLM"/>
    </source>
</evidence>
<reference evidence="8 9" key="1">
    <citation type="journal article" date="2012" name="Science">
        <title>The Paleozoic origin of enzymatic lignin decomposition reconstructed from 31 fungal genomes.</title>
        <authorList>
            <person name="Floudas D."/>
            <person name="Binder M."/>
            <person name="Riley R."/>
            <person name="Barry K."/>
            <person name="Blanchette R.A."/>
            <person name="Henrissat B."/>
            <person name="Martinez A.T."/>
            <person name="Otillar R."/>
            <person name="Spatafora J.W."/>
            <person name="Yadav J.S."/>
            <person name="Aerts A."/>
            <person name="Benoit I."/>
            <person name="Boyd A."/>
            <person name="Carlson A."/>
            <person name="Copeland A."/>
            <person name="Coutinho P.M."/>
            <person name="de Vries R.P."/>
            <person name="Ferreira P."/>
            <person name="Findley K."/>
            <person name="Foster B."/>
            <person name="Gaskell J."/>
            <person name="Glotzer D."/>
            <person name="Gorecki P."/>
            <person name="Heitman J."/>
            <person name="Hesse C."/>
            <person name="Hori C."/>
            <person name="Igarashi K."/>
            <person name="Jurgens J.A."/>
            <person name="Kallen N."/>
            <person name="Kersten P."/>
            <person name="Kohler A."/>
            <person name="Kuees U."/>
            <person name="Kumar T.K.A."/>
            <person name="Kuo A."/>
            <person name="LaButti K."/>
            <person name="Larrondo L.F."/>
            <person name="Lindquist E."/>
            <person name="Ling A."/>
            <person name="Lombard V."/>
            <person name="Lucas S."/>
            <person name="Lundell T."/>
            <person name="Martin R."/>
            <person name="McLaughlin D.J."/>
            <person name="Morgenstern I."/>
            <person name="Morin E."/>
            <person name="Murat C."/>
            <person name="Nagy L.G."/>
            <person name="Nolan M."/>
            <person name="Ohm R.A."/>
            <person name="Patyshakuliyeva A."/>
            <person name="Rokas A."/>
            <person name="Ruiz-Duenas F.J."/>
            <person name="Sabat G."/>
            <person name="Salamov A."/>
            <person name="Samejima M."/>
            <person name="Schmutz J."/>
            <person name="Slot J.C."/>
            <person name="St John F."/>
            <person name="Stenlid J."/>
            <person name="Sun H."/>
            <person name="Sun S."/>
            <person name="Syed K."/>
            <person name="Tsang A."/>
            <person name="Wiebenga A."/>
            <person name="Young D."/>
            <person name="Pisabarro A."/>
            <person name="Eastwood D.C."/>
            <person name="Martin F."/>
            <person name="Cullen D."/>
            <person name="Grigoriev I.V."/>
            <person name="Hibbett D.S."/>
        </authorList>
    </citation>
    <scope>NUCLEOTIDE SEQUENCE [LARGE SCALE GENOMIC DNA]</scope>
    <source>
        <strain evidence="8 9">ATCC 11539</strain>
    </source>
</reference>
<accession>S7QNM4</accession>
<organism evidence="8 9">
    <name type="scientific">Gloeophyllum trabeum (strain ATCC 11539 / FP-39264 / Madison 617)</name>
    <name type="common">Brown rot fungus</name>
    <dbReference type="NCBI Taxonomy" id="670483"/>
    <lineage>
        <taxon>Eukaryota</taxon>
        <taxon>Fungi</taxon>
        <taxon>Dikarya</taxon>
        <taxon>Basidiomycota</taxon>
        <taxon>Agaricomycotina</taxon>
        <taxon>Agaricomycetes</taxon>
        <taxon>Gloeophyllales</taxon>
        <taxon>Gloeophyllaceae</taxon>
        <taxon>Gloeophyllum</taxon>
    </lineage>
</organism>
<dbReference type="PANTHER" id="PTHR31394">
    <property type="entry name" value="TRANSMEMBRANE PROTEIN 199"/>
    <property type="match status" value="1"/>
</dbReference>
<evidence type="ECO:0000256" key="3">
    <source>
        <dbReference type="ARBA" id="ARBA00022824"/>
    </source>
</evidence>
<dbReference type="OrthoDB" id="3193718at2759"/>
<dbReference type="OMA" id="WWASQHA"/>
<dbReference type="RefSeq" id="XP_007861389.1">
    <property type="nucleotide sequence ID" value="XM_007863198.1"/>
</dbReference>
<evidence type="ECO:0000313" key="9">
    <source>
        <dbReference type="Proteomes" id="UP000030669"/>
    </source>
</evidence>
<dbReference type="GO" id="GO:0070072">
    <property type="term" value="P:vacuolar proton-transporting V-type ATPase complex assembly"/>
    <property type="evidence" value="ECO:0007669"/>
    <property type="project" value="InterPro"/>
</dbReference>
<keyword evidence="4 7" id="KW-1133">Transmembrane helix</keyword>
<dbReference type="AlphaFoldDB" id="S7QNM4"/>
<sequence length="243" mass="27179">MHLDDRQTLTVSLEDHLVESLQPLCSFLPNDLSEELIACLDSAKSKRRERAAPTIPYDLLSSISKWSRTEGGRAALQAHDPPLDVHAYDMIALLAGTRTAPDRKFPTFVPESEDREEERKRAINDRKAITTLLNAALSVAGAGFAAWYAAGQVRWRDEWRALLGLAVAAIVAIAEGVLYVIWDSRKSSKRTRRRLRIASAATREKKNEDEPLATAEAQNEDLPMDNSVRKRQPFEAARLDTDC</sequence>
<dbReference type="PANTHER" id="PTHR31394:SF1">
    <property type="entry name" value="TRANSMEMBRANE PROTEIN 199"/>
    <property type="match status" value="1"/>
</dbReference>
<keyword evidence="5 7" id="KW-0472">Membrane</keyword>
<evidence type="ECO:0000256" key="5">
    <source>
        <dbReference type="ARBA" id="ARBA00023136"/>
    </source>
</evidence>
<evidence type="ECO:0000256" key="6">
    <source>
        <dbReference type="SAM" id="MobiDB-lite"/>
    </source>
</evidence>
<dbReference type="eggNOG" id="ENOG502SPV7">
    <property type="taxonomic scope" value="Eukaryota"/>
</dbReference>
<feature type="region of interest" description="Disordered" evidence="6">
    <location>
        <begin position="201"/>
        <end position="243"/>
    </location>
</feature>
<protein>
    <recommendedName>
        <fullName evidence="10">Endoplasmic reticulum-based factor for assembly of V-ATPase</fullName>
    </recommendedName>
</protein>
<feature type="transmembrane region" description="Helical" evidence="7">
    <location>
        <begin position="161"/>
        <end position="182"/>
    </location>
</feature>
<evidence type="ECO:0000256" key="2">
    <source>
        <dbReference type="ARBA" id="ARBA00022692"/>
    </source>
</evidence>
<keyword evidence="3" id="KW-0256">Endoplasmic reticulum</keyword>
<dbReference type="KEGG" id="gtr:GLOTRDRAFT_69405"/>
<feature type="transmembrane region" description="Helical" evidence="7">
    <location>
        <begin position="128"/>
        <end position="149"/>
    </location>
</feature>
<dbReference type="Proteomes" id="UP000030669">
    <property type="component" value="Unassembled WGS sequence"/>
</dbReference>
<comment type="subcellular location">
    <subcellularLocation>
        <location evidence="1">Endoplasmic reticulum membrane</location>
        <topology evidence="1">Multi-pass membrane protein</topology>
    </subcellularLocation>
</comment>
<dbReference type="InterPro" id="IPR021013">
    <property type="entry name" value="ATPase_Vma12"/>
</dbReference>
<evidence type="ECO:0000313" key="8">
    <source>
        <dbReference type="EMBL" id="EPQ61151.1"/>
    </source>
</evidence>
<name>S7QNM4_GLOTA</name>
<keyword evidence="9" id="KW-1185">Reference proteome</keyword>
<gene>
    <name evidence="8" type="ORF">GLOTRDRAFT_69405</name>
</gene>
<evidence type="ECO:0000256" key="7">
    <source>
        <dbReference type="SAM" id="Phobius"/>
    </source>
</evidence>